<dbReference type="VEuPathDB" id="FungiDB:I302_03087"/>
<feature type="region of interest" description="Disordered" evidence="1">
    <location>
        <begin position="293"/>
        <end position="338"/>
    </location>
</feature>
<reference evidence="4" key="4">
    <citation type="submission" date="2024-02" db="EMBL/GenBank/DDBJ databases">
        <title>Comparative genomics of Cryptococcus and Kwoniella reveals pathogenesis evolution and contrasting modes of karyotype evolution via chromosome fusion or intercentromeric recombination.</title>
        <authorList>
            <person name="Coelho M.A."/>
            <person name="David-Palma M."/>
            <person name="Shea T."/>
            <person name="Bowers K."/>
            <person name="McGinley-Smith S."/>
            <person name="Mohammad A.W."/>
            <person name="Gnirke A."/>
            <person name="Yurkov A.M."/>
            <person name="Nowrousian M."/>
            <person name="Sun S."/>
            <person name="Cuomo C.A."/>
            <person name="Heitman J."/>
        </authorList>
    </citation>
    <scope>NUCLEOTIDE SEQUENCE</scope>
    <source>
        <strain evidence="4">CBS 10118</strain>
    </source>
</reference>
<dbReference type="GeneID" id="30207486"/>
<dbReference type="KEGG" id="kbi:30207486"/>
<evidence type="ECO:0000256" key="2">
    <source>
        <dbReference type="SAM" id="Phobius"/>
    </source>
</evidence>
<dbReference type="OrthoDB" id="2576082at2759"/>
<evidence type="ECO:0000313" key="3">
    <source>
        <dbReference type="EMBL" id="OCF28235.1"/>
    </source>
</evidence>
<dbReference type="Gene3D" id="2.60.120.260">
    <property type="entry name" value="Galactose-binding domain-like"/>
    <property type="match status" value="1"/>
</dbReference>
<dbReference type="EMBL" id="CP144542">
    <property type="protein sequence ID" value="WVW82372.1"/>
    <property type="molecule type" value="Genomic_DNA"/>
</dbReference>
<feature type="transmembrane region" description="Helical" evidence="2">
    <location>
        <begin position="342"/>
        <end position="363"/>
    </location>
</feature>
<reference evidence="4" key="2">
    <citation type="submission" date="2013-07" db="EMBL/GenBank/DDBJ databases">
        <authorList>
            <consortium name="The Broad Institute Genome Sequencing Platform"/>
            <person name="Cuomo C."/>
            <person name="Litvintseva A."/>
            <person name="Chen Y."/>
            <person name="Heitman J."/>
            <person name="Sun S."/>
            <person name="Springer D."/>
            <person name="Dromer F."/>
            <person name="Young S.K."/>
            <person name="Zeng Q."/>
            <person name="Gargeya S."/>
            <person name="Fitzgerald M."/>
            <person name="Abouelleil A."/>
            <person name="Alvarado L."/>
            <person name="Berlin A.M."/>
            <person name="Chapman S.B."/>
            <person name="Dewar J."/>
            <person name="Goldberg J."/>
            <person name="Griggs A."/>
            <person name="Gujja S."/>
            <person name="Hansen M."/>
            <person name="Howarth C."/>
            <person name="Imamovic A."/>
            <person name="Larimer J."/>
            <person name="McCowan C."/>
            <person name="Murphy C."/>
            <person name="Pearson M."/>
            <person name="Priest M."/>
            <person name="Roberts A."/>
            <person name="Saif S."/>
            <person name="Shea T."/>
            <person name="Sykes S."/>
            <person name="Wortman J."/>
            <person name="Nusbaum C."/>
            <person name="Birren B."/>
        </authorList>
    </citation>
    <scope>NUCLEOTIDE SEQUENCE</scope>
    <source>
        <strain evidence="4">CBS 10118</strain>
    </source>
</reference>
<name>A0A1B9GB39_9TREE</name>
<dbReference type="AlphaFoldDB" id="A0A1B9GB39"/>
<dbReference type="EMBL" id="KI894019">
    <property type="protein sequence ID" value="OCF28235.1"/>
    <property type="molecule type" value="Genomic_DNA"/>
</dbReference>
<dbReference type="RefSeq" id="XP_019049305.1">
    <property type="nucleotide sequence ID" value="XM_019189743.1"/>
</dbReference>
<dbReference type="Proteomes" id="UP000092730">
    <property type="component" value="Chromosome 2"/>
</dbReference>
<proteinExistence type="predicted"/>
<keyword evidence="2" id="KW-1133">Transmembrane helix</keyword>
<dbReference type="STRING" id="1296100.A0A1B9GB39"/>
<evidence type="ECO:0000256" key="1">
    <source>
        <dbReference type="SAM" id="MobiDB-lite"/>
    </source>
</evidence>
<evidence type="ECO:0000313" key="5">
    <source>
        <dbReference type="Proteomes" id="UP000092730"/>
    </source>
</evidence>
<reference evidence="3" key="3">
    <citation type="submission" date="2014-01" db="EMBL/GenBank/DDBJ databases">
        <title>Evolution of pathogenesis and genome organization in the Tremellales.</title>
        <authorList>
            <person name="Cuomo C."/>
            <person name="Litvintseva A."/>
            <person name="Heitman J."/>
            <person name="Chen Y."/>
            <person name="Sun S."/>
            <person name="Springer D."/>
            <person name="Dromer F."/>
            <person name="Young S."/>
            <person name="Zeng Q."/>
            <person name="Chapman S."/>
            <person name="Gujja S."/>
            <person name="Saif S."/>
            <person name="Birren B."/>
        </authorList>
    </citation>
    <scope>NUCLEOTIDE SEQUENCE</scope>
    <source>
        <strain evidence="3">CBS 10118</strain>
    </source>
</reference>
<protein>
    <submittedName>
        <fullName evidence="3">Uncharacterized protein</fullName>
    </submittedName>
</protein>
<keyword evidence="5" id="KW-1185">Reference proteome</keyword>
<sequence length="418" mass="44679">MASTQLWIPDSSPLLFYSPAEAYFSGQNLNSWVGNNGPYQGDLNATAGSESYHTSFGQAAVVLPSIYVTSFTPLFNAPSTYDITFQINSWDPEPWFSGKSWNTSTDDFQPQTFTLQFNCKAQSGNREECGEVDFLGVWVDTKFAPDGSQVDSVTLDDASPLINYEGFAPVDQNNKIVEVDSGDYEQTLSMTSTGGAKATIQFTGASIFLYGVTCPSCGVYTITLDSSGSSATLNGFNNATIHDSLLFFATNLDTASTHTLVLEAKGGVVLDRFEVRGPKGGVGYIGNNNGTWTTLTSSPSSTSSPNGNNNNGNTTNNGSGTNPSSSSDQSTLPSSQSGTPNAGVIVGAVLGSIAGLAFLYYLCRKVSPQLKKKDTKKLNPWDEANLLQNMKNEEVHVTTAANQRYVYPGLIAHSDLKK</sequence>
<reference evidence="3" key="1">
    <citation type="submission" date="2013-07" db="EMBL/GenBank/DDBJ databases">
        <title>The Genome Sequence of Cryptococcus bestiolae CBS10118.</title>
        <authorList>
            <consortium name="The Broad Institute Genome Sequencing Platform"/>
            <person name="Cuomo C."/>
            <person name="Litvintseva A."/>
            <person name="Chen Y."/>
            <person name="Heitman J."/>
            <person name="Sun S."/>
            <person name="Springer D."/>
            <person name="Dromer F."/>
            <person name="Young S.K."/>
            <person name="Zeng Q."/>
            <person name="Gargeya S."/>
            <person name="Fitzgerald M."/>
            <person name="Abouelleil A."/>
            <person name="Alvarado L."/>
            <person name="Berlin A.M."/>
            <person name="Chapman S.B."/>
            <person name="Dewar J."/>
            <person name="Goldberg J."/>
            <person name="Griggs A."/>
            <person name="Gujja S."/>
            <person name="Hansen M."/>
            <person name="Howarth C."/>
            <person name="Imamovic A."/>
            <person name="Larimer J."/>
            <person name="McCowan C."/>
            <person name="Murphy C."/>
            <person name="Pearson M."/>
            <person name="Priest M."/>
            <person name="Roberts A."/>
            <person name="Saif S."/>
            <person name="Shea T."/>
            <person name="Sykes S."/>
            <person name="Wortman J."/>
            <person name="Nusbaum C."/>
            <person name="Birren B."/>
        </authorList>
    </citation>
    <scope>NUCLEOTIDE SEQUENCE [LARGE SCALE GENOMIC DNA]</scope>
    <source>
        <strain evidence="3">CBS 10118</strain>
    </source>
</reference>
<evidence type="ECO:0000313" key="4">
    <source>
        <dbReference type="EMBL" id="WVW82372.1"/>
    </source>
</evidence>
<accession>A0A1B9GB39</accession>
<organism evidence="3">
    <name type="scientific">Kwoniella bestiolae CBS 10118</name>
    <dbReference type="NCBI Taxonomy" id="1296100"/>
    <lineage>
        <taxon>Eukaryota</taxon>
        <taxon>Fungi</taxon>
        <taxon>Dikarya</taxon>
        <taxon>Basidiomycota</taxon>
        <taxon>Agaricomycotina</taxon>
        <taxon>Tremellomycetes</taxon>
        <taxon>Tremellales</taxon>
        <taxon>Cryptococcaceae</taxon>
        <taxon>Kwoniella</taxon>
    </lineage>
</organism>
<keyword evidence="2" id="KW-0812">Transmembrane</keyword>
<keyword evidence="2" id="KW-0472">Membrane</keyword>
<gene>
    <name evidence="3" type="ORF">I302_03087</name>
    <name evidence="4" type="ORF">I302_104379</name>
</gene>